<organism evidence="1 2">
    <name type="scientific">Neofusicoccum parvum</name>
    <dbReference type="NCBI Taxonomy" id="310453"/>
    <lineage>
        <taxon>Eukaryota</taxon>
        <taxon>Fungi</taxon>
        <taxon>Dikarya</taxon>
        <taxon>Ascomycota</taxon>
        <taxon>Pezizomycotina</taxon>
        <taxon>Dothideomycetes</taxon>
        <taxon>Dothideomycetes incertae sedis</taxon>
        <taxon>Botryosphaeriales</taxon>
        <taxon>Botryosphaeriaceae</taxon>
        <taxon>Neofusicoccum</taxon>
    </lineage>
</organism>
<comment type="caution">
    <text evidence="1">The sequence shown here is derived from an EMBL/GenBank/DDBJ whole genome shotgun (WGS) entry which is preliminary data.</text>
</comment>
<proteinExistence type="predicted"/>
<dbReference type="Proteomes" id="UP001165186">
    <property type="component" value="Unassembled WGS sequence"/>
</dbReference>
<name>A0ACB5S0F1_9PEZI</name>
<accession>A0ACB5S0F1</accession>
<gene>
    <name evidence="1" type="primary">g4741</name>
    <name evidence="1" type="ORF">NpPPO83_00004741</name>
</gene>
<sequence>MRPLYSHLVHTLPPLFSILLDPRPASAQDGHVPRCYYPDGTLASNDYACRLNTTESFCCTTNVTCLDNKICQVLAPTQYEYNRGTCTDKTWTSDECPKFCQAQSPSYGSGVIRKKKRSVSQPVTAELDGFEMRHELKADEAPTRHEIDGRDAPQELSSGDERHEMEGSSPLDQKLVEGSREVKR</sequence>
<evidence type="ECO:0000313" key="2">
    <source>
        <dbReference type="Proteomes" id="UP001165186"/>
    </source>
</evidence>
<evidence type="ECO:0000313" key="1">
    <source>
        <dbReference type="EMBL" id="GME26280.1"/>
    </source>
</evidence>
<keyword evidence="2" id="KW-1185">Reference proteome</keyword>
<reference evidence="1" key="1">
    <citation type="submission" date="2024-09" db="EMBL/GenBank/DDBJ databases">
        <title>Draft Genome Sequences of Neofusicoccum parvum.</title>
        <authorList>
            <person name="Ashida A."/>
            <person name="Camagna M."/>
            <person name="Tanaka A."/>
            <person name="Takemoto D."/>
        </authorList>
    </citation>
    <scope>NUCLEOTIDE SEQUENCE</scope>
    <source>
        <strain evidence="1">PPO83</strain>
    </source>
</reference>
<dbReference type="EMBL" id="BSXG01000026">
    <property type="protein sequence ID" value="GME26280.1"/>
    <property type="molecule type" value="Genomic_DNA"/>
</dbReference>
<protein>
    <submittedName>
        <fullName evidence="1">Uncharacterized protein</fullName>
    </submittedName>
</protein>